<dbReference type="EMBL" id="CP007509">
    <property type="protein sequence ID" value="AHY41031.1"/>
    <property type="molecule type" value="Genomic_DNA"/>
</dbReference>
<dbReference type="Proteomes" id="UP000025238">
    <property type="component" value="Chromosome"/>
</dbReference>
<dbReference type="KEGG" id="pstu:UIB01_00610"/>
<gene>
    <name evidence="2" type="ORF">UIB01_00610</name>
</gene>
<name>A0A023WM46_STUST</name>
<protein>
    <recommendedName>
        <fullName evidence="4">Zn-binding Pro-Ala-Ala-Arg (PAAR) domain-containing protein, incolved in TypeVI secretion</fullName>
    </recommendedName>
</protein>
<dbReference type="InterPro" id="IPR008727">
    <property type="entry name" value="PAAR_motif"/>
</dbReference>
<evidence type="ECO:0000256" key="1">
    <source>
        <dbReference type="SAM" id="MobiDB-lite"/>
    </source>
</evidence>
<dbReference type="CDD" id="cd14743">
    <property type="entry name" value="PAAR_CT_1"/>
    <property type="match status" value="1"/>
</dbReference>
<organism evidence="2 3">
    <name type="scientific">Stutzerimonas stutzeri</name>
    <name type="common">Pseudomonas stutzeri</name>
    <dbReference type="NCBI Taxonomy" id="316"/>
    <lineage>
        <taxon>Bacteria</taxon>
        <taxon>Pseudomonadati</taxon>
        <taxon>Pseudomonadota</taxon>
        <taxon>Gammaproteobacteria</taxon>
        <taxon>Pseudomonadales</taxon>
        <taxon>Pseudomonadaceae</taxon>
        <taxon>Stutzerimonas</taxon>
    </lineage>
</organism>
<dbReference type="AlphaFoldDB" id="A0A023WM46"/>
<dbReference type="OrthoDB" id="6686920at2"/>
<dbReference type="PATRIC" id="fig|316.97.peg.124"/>
<dbReference type="Gene3D" id="2.60.200.60">
    <property type="match status" value="2"/>
</dbReference>
<feature type="region of interest" description="Disordered" evidence="1">
    <location>
        <begin position="1"/>
        <end position="30"/>
    </location>
</feature>
<proteinExistence type="predicted"/>
<evidence type="ECO:0000313" key="3">
    <source>
        <dbReference type="Proteomes" id="UP000025238"/>
    </source>
</evidence>
<evidence type="ECO:0000313" key="2">
    <source>
        <dbReference type="EMBL" id="AHY41031.1"/>
    </source>
</evidence>
<reference evidence="2 3" key="1">
    <citation type="submission" date="2014-03" db="EMBL/GenBank/DDBJ databases">
        <title>Complete genome sequence of Pseudomonas stutzeri 19SMN4.</title>
        <authorList>
            <person name="Brunet-Galmes I."/>
            <person name="Nogales B."/>
            <person name="Busquets A."/>
            <person name="Pena A."/>
            <person name="Gomila M."/>
            <person name="Garcia-Valdes E."/>
            <person name="Lalucat J."/>
            <person name="Bennasar A."/>
            <person name="Bosch R."/>
        </authorList>
    </citation>
    <scope>NUCLEOTIDE SEQUENCE [LARGE SCALE GENOMIC DNA]</scope>
    <source>
        <strain evidence="2 3">19SMN4</strain>
    </source>
</reference>
<dbReference type="Pfam" id="PF05488">
    <property type="entry name" value="PAAR_motif"/>
    <property type="match status" value="1"/>
</dbReference>
<accession>A0A023WM46</accession>
<sequence>MSGKPAARLGDPTACPKTGHGTNPIAAGSPDVLFDGRPAARMGDASACGGAMASAVIPNVLIDGKPAAVVGSVGNHGNVVTAGSGTVIIGASGGGMPASPVSSLSVAATAAATLINAIVPAAQASEQAALNYSIRLMHGGNRVLTPLMISDFAELPSGTTKNRETIDFLVQNRRQKADSLALEVFDRGTLIYSETDTSRLLPAGEHLWQWDGYDLNGVLDTRVLKSEQLVVQLTARIGGEEQVTALRLSNSAEEATWVDARVNRNGNTVELTVRPSFSNGGIKGRNEQLTARNFEELKALAKSGIERYWSRDGSRGAIGAAVQTDKGVFRVKVSARVNEKPSAKDFPLIASISDDFGRSTSFAIFKKIYHNHGWWAAANYPVDYADREFEHTAAHELGHLILNEYGDGGMIPEYSWSHKSTSTVLTQKPLDNNPVPAGGEIDLMHYHSDGPRNMLDYWARTVASENDVKGLLWLARVKFNA</sequence>
<evidence type="ECO:0008006" key="4">
    <source>
        <dbReference type="Google" id="ProtNLM"/>
    </source>
</evidence>